<dbReference type="Pfam" id="PF16303">
    <property type="entry name" value="DUF4945"/>
    <property type="match status" value="1"/>
</dbReference>
<evidence type="ECO:0008006" key="2">
    <source>
        <dbReference type="Google" id="ProtNLM"/>
    </source>
</evidence>
<sequence length="137" mass="15331">MKNIAKVFLVAFISLLFASCYDRDVIDSKGIHYPLPKVENLDYSKSGNTVKLTWQIPDNIPTEFVRPLEISVQKVENDIYTDKITITNEGTSTDNIAIDASKKYRFIVKLVGSLNDDAKQAGISSKIFSEGQVVEIQ</sequence>
<accession>A0A645ABI1</accession>
<dbReference type="EMBL" id="VSSQ01013024">
    <property type="protein sequence ID" value="MPM50565.1"/>
    <property type="molecule type" value="Genomic_DNA"/>
</dbReference>
<organism evidence="1">
    <name type="scientific">bioreactor metagenome</name>
    <dbReference type="NCBI Taxonomy" id="1076179"/>
    <lineage>
        <taxon>unclassified sequences</taxon>
        <taxon>metagenomes</taxon>
        <taxon>ecological metagenomes</taxon>
    </lineage>
</organism>
<comment type="caution">
    <text evidence="1">The sequence shown here is derived from an EMBL/GenBank/DDBJ whole genome shotgun (WGS) entry which is preliminary data.</text>
</comment>
<protein>
    <recommendedName>
        <fullName evidence="2">Fibronectin type-III domain-containing protein</fullName>
    </recommendedName>
</protein>
<name>A0A645ABI1_9ZZZZ</name>
<gene>
    <name evidence="1" type="ORF">SDC9_97307</name>
</gene>
<proteinExistence type="predicted"/>
<evidence type="ECO:0000313" key="1">
    <source>
        <dbReference type="EMBL" id="MPM50565.1"/>
    </source>
</evidence>
<dbReference type="PROSITE" id="PS51257">
    <property type="entry name" value="PROKAR_LIPOPROTEIN"/>
    <property type="match status" value="1"/>
</dbReference>
<reference evidence="1" key="1">
    <citation type="submission" date="2019-08" db="EMBL/GenBank/DDBJ databases">
        <authorList>
            <person name="Kucharzyk K."/>
            <person name="Murdoch R.W."/>
            <person name="Higgins S."/>
            <person name="Loffler F."/>
        </authorList>
    </citation>
    <scope>NUCLEOTIDE SEQUENCE</scope>
</reference>
<dbReference type="InterPro" id="IPR032544">
    <property type="entry name" value="DUF4945"/>
</dbReference>
<dbReference type="AlphaFoldDB" id="A0A645ABI1"/>